<proteinExistence type="predicted"/>
<feature type="region of interest" description="Disordered" evidence="1">
    <location>
        <begin position="164"/>
        <end position="284"/>
    </location>
</feature>
<dbReference type="PANTHER" id="PTHR37938:SF1">
    <property type="entry name" value="BLL0215 PROTEIN"/>
    <property type="match status" value="1"/>
</dbReference>
<evidence type="ECO:0000256" key="1">
    <source>
        <dbReference type="SAM" id="MobiDB-lite"/>
    </source>
</evidence>
<reference evidence="4 5" key="1">
    <citation type="submission" date="2018-03" db="EMBL/GenBank/DDBJ databases">
        <title>Comparative analysis of microorganisms from saline springs in Andes Mountain Range, Colombia.</title>
        <authorList>
            <person name="Rubin E."/>
        </authorList>
    </citation>
    <scope>NUCLEOTIDE SEQUENCE [LARGE SCALE GENOMIC DNA]</scope>
    <source>
        <strain evidence="4 5">CG 23</strain>
    </source>
</reference>
<sequence>MDAADRAVRAHRHLRRYVLDHERAVFASRLHWATLLEPILTTVAATVVVALLHQATGAGAVWVLWLLPAGRLALKWLEWNYQWFVATDKRLVLTYGFVVHKVAMMPLMKVTDMSYTRTPLGQMLGYGRFVMESAGQDQALSRVDYVPDPDVTYRKLTDTIFFPRKPAGSGAERPRPAPPAIVPVGQREPRPTTAELPVVGPPTTDGDRARTERDGAAQSTRASQGADHVDVAPFPQPDEAQERPRSRTRSRTRLRGLIPTKRRQDLYEPPTSSGAGPTVPDPFL</sequence>
<dbReference type="Pfam" id="PF03703">
    <property type="entry name" value="bPH_2"/>
    <property type="match status" value="1"/>
</dbReference>
<feature type="transmembrane region" description="Helical" evidence="2">
    <location>
        <begin position="39"/>
        <end position="67"/>
    </location>
</feature>
<dbReference type="InterPro" id="IPR005182">
    <property type="entry name" value="YdbS-like_PH"/>
</dbReference>
<keyword evidence="5" id="KW-1185">Reference proteome</keyword>
<organism evidence="4 5">
    <name type="scientific">Isoptericola halotolerans</name>
    <dbReference type="NCBI Taxonomy" id="300560"/>
    <lineage>
        <taxon>Bacteria</taxon>
        <taxon>Bacillati</taxon>
        <taxon>Actinomycetota</taxon>
        <taxon>Actinomycetes</taxon>
        <taxon>Micrococcales</taxon>
        <taxon>Promicromonosporaceae</taxon>
        <taxon>Isoptericola</taxon>
    </lineage>
</organism>
<dbReference type="Proteomes" id="UP000239895">
    <property type="component" value="Unassembled WGS sequence"/>
</dbReference>
<keyword evidence="2" id="KW-0472">Membrane</keyword>
<accession>A0ABX5EC95</accession>
<comment type="caution">
    <text evidence="4">The sequence shown here is derived from an EMBL/GenBank/DDBJ whole genome shotgun (WGS) entry which is preliminary data.</text>
</comment>
<evidence type="ECO:0000256" key="2">
    <source>
        <dbReference type="SAM" id="Phobius"/>
    </source>
</evidence>
<evidence type="ECO:0000313" key="5">
    <source>
        <dbReference type="Proteomes" id="UP000239895"/>
    </source>
</evidence>
<dbReference type="RefSeq" id="WP_106268620.1">
    <property type="nucleotide sequence ID" value="NZ_PVTX01000008.1"/>
</dbReference>
<evidence type="ECO:0000313" key="4">
    <source>
        <dbReference type="EMBL" id="PRZ05200.1"/>
    </source>
</evidence>
<protein>
    <submittedName>
        <fullName evidence="4">PH (Pleckstrin Homology) domain-containing protein</fullName>
    </submittedName>
</protein>
<feature type="compositionally biased region" description="Basic and acidic residues" evidence="1">
    <location>
        <begin position="205"/>
        <end position="215"/>
    </location>
</feature>
<feature type="domain" description="YdbS-like PH" evidence="3">
    <location>
        <begin position="79"/>
        <end position="150"/>
    </location>
</feature>
<keyword evidence="2" id="KW-1133">Transmembrane helix</keyword>
<keyword evidence="2" id="KW-0812">Transmembrane</keyword>
<gene>
    <name evidence="4" type="ORF">BCL65_108180</name>
</gene>
<evidence type="ECO:0000259" key="3">
    <source>
        <dbReference type="Pfam" id="PF03703"/>
    </source>
</evidence>
<dbReference type="EMBL" id="PVTX01000008">
    <property type="protein sequence ID" value="PRZ05200.1"/>
    <property type="molecule type" value="Genomic_DNA"/>
</dbReference>
<name>A0ABX5EC95_9MICO</name>
<dbReference type="PANTHER" id="PTHR37938">
    <property type="entry name" value="BLL0215 PROTEIN"/>
    <property type="match status" value="1"/>
</dbReference>